<accession>A0A811LRU9</accession>
<dbReference type="Proteomes" id="UP000783686">
    <property type="component" value="Unassembled WGS sequence"/>
</dbReference>
<keyword evidence="7" id="KW-1185">Reference proteome</keyword>
<evidence type="ECO:0000256" key="1">
    <source>
        <dbReference type="ARBA" id="ARBA00004141"/>
    </source>
</evidence>
<dbReference type="AlphaFoldDB" id="A0A811LRU9"/>
<comment type="subcellular location">
    <subcellularLocation>
        <location evidence="1">Membrane</location>
        <topology evidence="1">Multi-pass membrane protein</topology>
    </subcellularLocation>
</comment>
<dbReference type="Proteomes" id="UP000614601">
    <property type="component" value="Unassembled WGS sequence"/>
</dbReference>
<feature type="transmembrane region" description="Helical" evidence="5">
    <location>
        <begin position="28"/>
        <end position="48"/>
    </location>
</feature>
<name>A0A811LRU9_9BILA</name>
<keyword evidence="4 5" id="KW-0472">Membrane</keyword>
<dbReference type="GO" id="GO:0016020">
    <property type="term" value="C:membrane"/>
    <property type="evidence" value="ECO:0007669"/>
    <property type="project" value="UniProtKB-SubCell"/>
</dbReference>
<evidence type="ECO:0008006" key="8">
    <source>
        <dbReference type="Google" id="ProtNLM"/>
    </source>
</evidence>
<feature type="transmembrane region" description="Helical" evidence="5">
    <location>
        <begin position="119"/>
        <end position="143"/>
    </location>
</feature>
<keyword evidence="2 5" id="KW-0812">Transmembrane</keyword>
<feature type="transmembrane region" description="Helical" evidence="5">
    <location>
        <begin position="70"/>
        <end position="93"/>
    </location>
</feature>
<evidence type="ECO:0000256" key="5">
    <source>
        <dbReference type="SAM" id="Phobius"/>
    </source>
</evidence>
<evidence type="ECO:0000256" key="2">
    <source>
        <dbReference type="ARBA" id="ARBA00022692"/>
    </source>
</evidence>
<gene>
    <name evidence="6" type="ORF">BOKJ2_LOCUS13843</name>
</gene>
<feature type="transmembrane region" description="Helical" evidence="5">
    <location>
        <begin position="163"/>
        <end position="185"/>
    </location>
</feature>
<protein>
    <recommendedName>
        <fullName evidence="8">G_PROTEIN_RECEP_F1_2 domain-containing protein</fullName>
    </recommendedName>
</protein>
<dbReference type="EMBL" id="CAJFDH010000006">
    <property type="protein sequence ID" value="CAD5229853.1"/>
    <property type="molecule type" value="Genomic_DNA"/>
</dbReference>
<reference evidence="6" key="1">
    <citation type="submission" date="2020-09" db="EMBL/GenBank/DDBJ databases">
        <authorList>
            <person name="Kikuchi T."/>
        </authorList>
    </citation>
    <scope>NUCLEOTIDE SEQUENCE</scope>
    <source>
        <strain evidence="6">SH1</strain>
    </source>
</reference>
<comment type="caution">
    <text evidence="6">The sequence shown here is derived from an EMBL/GenBank/DDBJ whole genome shotgun (WGS) entry which is preliminary data.</text>
</comment>
<keyword evidence="3 5" id="KW-1133">Transmembrane helix</keyword>
<dbReference type="PANTHER" id="PTHR47518">
    <property type="entry name" value="SERPENTINE RECEPTOR CLASS EPSILON-13-RELATED"/>
    <property type="match status" value="1"/>
</dbReference>
<evidence type="ECO:0000256" key="3">
    <source>
        <dbReference type="ARBA" id="ARBA00022989"/>
    </source>
</evidence>
<dbReference type="InterPro" id="IPR052854">
    <property type="entry name" value="Serpentine_rcpt_epsilon"/>
</dbReference>
<proteinExistence type="predicted"/>
<dbReference type="InterPro" id="IPR019408">
    <property type="entry name" value="7TM_GPCR_serpentine_rcpt_Srab"/>
</dbReference>
<dbReference type="EMBL" id="CAJFCW020000006">
    <property type="protein sequence ID" value="CAG9127285.1"/>
    <property type="molecule type" value="Genomic_DNA"/>
</dbReference>
<organism evidence="6 7">
    <name type="scientific">Bursaphelenchus okinawaensis</name>
    <dbReference type="NCBI Taxonomy" id="465554"/>
    <lineage>
        <taxon>Eukaryota</taxon>
        <taxon>Metazoa</taxon>
        <taxon>Ecdysozoa</taxon>
        <taxon>Nematoda</taxon>
        <taxon>Chromadorea</taxon>
        <taxon>Rhabditida</taxon>
        <taxon>Tylenchina</taxon>
        <taxon>Tylenchomorpha</taxon>
        <taxon>Aphelenchoidea</taxon>
        <taxon>Aphelenchoididae</taxon>
        <taxon>Bursaphelenchus</taxon>
    </lineage>
</organism>
<evidence type="ECO:0000313" key="6">
    <source>
        <dbReference type="EMBL" id="CAD5229853.1"/>
    </source>
</evidence>
<dbReference type="PANTHER" id="PTHR47518:SF9">
    <property type="entry name" value="SERPENTINE RECEPTOR, CLASS T"/>
    <property type="match status" value="1"/>
</dbReference>
<evidence type="ECO:0000256" key="4">
    <source>
        <dbReference type="ARBA" id="ARBA00023136"/>
    </source>
</evidence>
<sequence>MLGIVTERCTATYYRYHYEQQTNKMAKIYAFVIIVYGCFFAWLCWYLSGHVSEVFPTRCILLNRYPVLDALGFTVCAVTVLICAVPCAYMFVYNRNVYNNRVRLESLSSRFQLNENLHVLKCFLIVFVLCFVFIGSTGFWTIQVAAYLSLYEDVAKNLVNIGVLVRVSHIMVDSVPIVFEIVFLLKHPVICRKAQSTILRYKPDWFQSRTDSVFIIKELQISPYTSAEADDYFNQLKNVWRIDESK</sequence>
<dbReference type="Pfam" id="PF10292">
    <property type="entry name" value="7TM_GPCR_Srab"/>
    <property type="match status" value="1"/>
</dbReference>
<evidence type="ECO:0000313" key="7">
    <source>
        <dbReference type="Proteomes" id="UP000614601"/>
    </source>
</evidence>